<evidence type="ECO:0000313" key="1">
    <source>
        <dbReference type="EMBL" id="WMV41687.1"/>
    </source>
</evidence>
<proteinExistence type="predicted"/>
<dbReference type="EMBL" id="CP133619">
    <property type="protein sequence ID" value="WMV41687.1"/>
    <property type="molecule type" value="Genomic_DNA"/>
</dbReference>
<name>A0AAF0ZJV9_SOLVR</name>
<gene>
    <name evidence="1" type="ORF">MTR67_035072</name>
</gene>
<organism evidence="1 2">
    <name type="scientific">Solanum verrucosum</name>
    <dbReference type="NCBI Taxonomy" id="315347"/>
    <lineage>
        <taxon>Eukaryota</taxon>
        <taxon>Viridiplantae</taxon>
        <taxon>Streptophyta</taxon>
        <taxon>Embryophyta</taxon>
        <taxon>Tracheophyta</taxon>
        <taxon>Spermatophyta</taxon>
        <taxon>Magnoliopsida</taxon>
        <taxon>eudicotyledons</taxon>
        <taxon>Gunneridae</taxon>
        <taxon>Pentapetalae</taxon>
        <taxon>asterids</taxon>
        <taxon>lamiids</taxon>
        <taxon>Solanales</taxon>
        <taxon>Solanaceae</taxon>
        <taxon>Solanoideae</taxon>
        <taxon>Solaneae</taxon>
        <taxon>Solanum</taxon>
    </lineage>
</organism>
<evidence type="ECO:0000313" key="2">
    <source>
        <dbReference type="Proteomes" id="UP001234989"/>
    </source>
</evidence>
<dbReference type="Proteomes" id="UP001234989">
    <property type="component" value="Chromosome 8"/>
</dbReference>
<reference evidence="1" key="1">
    <citation type="submission" date="2023-08" db="EMBL/GenBank/DDBJ databases">
        <title>A de novo genome assembly of Solanum verrucosum Schlechtendal, a Mexican diploid species geographically isolated from the other diploid A-genome species in potato relatives.</title>
        <authorList>
            <person name="Hosaka K."/>
        </authorList>
    </citation>
    <scope>NUCLEOTIDE SEQUENCE</scope>
    <source>
        <tissue evidence="1">Young leaves</tissue>
    </source>
</reference>
<keyword evidence="2" id="KW-1185">Reference proteome</keyword>
<protein>
    <submittedName>
        <fullName evidence="1">Uncharacterized protein</fullName>
    </submittedName>
</protein>
<sequence>MIVRRNTQN</sequence>
<accession>A0AAF0ZJV9</accession>